<reference evidence="2" key="1">
    <citation type="submission" date="2012-02" db="EMBL/GenBank/DDBJ databases">
        <title>Genome sequencing of Giardia lamblia Genotypes A2 and B isolates (DH and GS) and comparative analysis with the genomes of Genotypes A1 and E (WB and Pig).</title>
        <authorList>
            <person name="Adam R."/>
            <person name="Dahlstrom E."/>
            <person name="Martens C."/>
            <person name="Bruno D."/>
            <person name="Barbian K."/>
            <person name="Porcella S.F."/>
            <person name="Nash T."/>
        </authorList>
    </citation>
    <scope>NUCLEOTIDE SEQUENCE</scope>
    <source>
        <strain evidence="2">DH</strain>
    </source>
</reference>
<dbReference type="EMBL" id="AHGT01000033">
    <property type="protein sequence ID" value="ESU37121.1"/>
    <property type="molecule type" value="Genomic_DNA"/>
</dbReference>
<reference evidence="1 2" key="2">
    <citation type="journal article" date="2013" name="Genome Biol. Evol.">
        <title>Genome sequencing of Giardia lamblia genotypes A2 and B isolates (DH and GS) and comparative analysis with the genomes of genotypes A1 and E (WB and Pig).</title>
        <authorList>
            <person name="Adam R.D."/>
            <person name="Dahlstrom E.W."/>
            <person name="Martens C.A."/>
            <person name="Bruno D.P."/>
            <person name="Barbian K.D."/>
            <person name="Ricklefs S.M."/>
            <person name="Hernandez M.M."/>
            <person name="Narla N.P."/>
            <person name="Patel R.B."/>
            <person name="Porcella S.F."/>
            <person name="Nash T.E."/>
        </authorList>
    </citation>
    <scope>NUCLEOTIDE SEQUENCE [LARGE SCALE GENOMIC DNA]</scope>
    <source>
        <strain evidence="1 2">DH</strain>
    </source>
</reference>
<sequence>MQEHLGLQGSPPFRSKVMYTSSLCDCVDMSKLMRRGYTIAENLKKRMIPPEYCYATHAGKYPKCDNGCYEGCTCMQKRMRHIGHDLYSTGKRLAYLESDYKDYARRNACHRLWELNKDNSDFQAQQVMFRNLVRAEACGGDTSRRTYLADGTVLRSKPRTHPQVYRSDGSKLGGLRTTLPSFEQFNCHLDCNPPVPCSSKLTKAICVPPNVRQGSLCCKDLTKSFPFKCPMINTSNAKTTRESDALPCSNNCTTENADVPVDKIDLSDHSTPSLDNNDAGYCKCCTPTGTLGRSTPSLVESNPKYNAWRRQYLSRDPKADKKHQWFMNEQQRIVNSLQRDQNQRMDMWGREEACLTTLKQMADEKSRRLKILERDCLRESLGLQHDRDPDRTRISKNLYFAESPVFEVRPATTDLSSQPSKARFVEYREAARTVKTLLDNTVYNPRLLSNT</sequence>
<evidence type="ECO:0000313" key="2">
    <source>
        <dbReference type="Proteomes" id="UP000018320"/>
    </source>
</evidence>
<accession>V6TE44</accession>
<dbReference type="VEuPathDB" id="GiardiaDB:DHA2_154606"/>
<organism evidence="1 2">
    <name type="scientific">Giardia intestinalis</name>
    <name type="common">Giardia lamblia</name>
    <dbReference type="NCBI Taxonomy" id="5741"/>
    <lineage>
        <taxon>Eukaryota</taxon>
        <taxon>Metamonada</taxon>
        <taxon>Diplomonadida</taxon>
        <taxon>Hexamitidae</taxon>
        <taxon>Giardiinae</taxon>
        <taxon>Giardia</taxon>
    </lineage>
</organism>
<dbReference type="VEuPathDB" id="GiardiaDB:GL50581_3416"/>
<dbReference type="Proteomes" id="UP000018320">
    <property type="component" value="Unassembled WGS sequence"/>
</dbReference>
<protein>
    <submittedName>
        <fullName evidence="1">Uncharacterized protein</fullName>
    </submittedName>
</protein>
<proteinExistence type="predicted"/>
<dbReference type="VEuPathDB" id="GiardiaDB:GL50803_0012225"/>
<comment type="caution">
    <text evidence="1">The sequence shown here is derived from an EMBL/GenBank/DDBJ whole genome shotgun (WGS) entry which is preliminary data.</text>
</comment>
<dbReference type="AlphaFoldDB" id="V6TE44"/>
<dbReference type="VEuPathDB" id="GiardiaDB:QR46_0573"/>
<gene>
    <name evidence="1" type="ORF">DHA2_154606</name>
</gene>
<name>V6TE44_GIAIN</name>
<evidence type="ECO:0000313" key="1">
    <source>
        <dbReference type="EMBL" id="ESU37121.1"/>
    </source>
</evidence>